<proteinExistence type="predicted"/>
<organism evidence="1 2">
    <name type="scientific">Helicobacter pylori</name>
    <name type="common">Campylobacter pylori</name>
    <dbReference type="NCBI Taxonomy" id="210"/>
    <lineage>
        <taxon>Bacteria</taxon>
        <taxon>Pseudomonadati</taxon>
        <taxon>Campylobacterota</taxon>
        <taxon>Epsilonproteobacteria</taxon>
        <taxon>Campylobacterales</taxon>
        <taxon>Helicobacteraceae</taxon>
        <taxon>Helicobacter</taxon>
    </lineage>
</organism>
<gene>
    <name evidence="1" type="ORF">C2R72_03800</name>
</gene>
<sequence length="64" mass="7632">MDIIMEYTYSRTIMLKGKTEQEVTNIMEQYINDALTLNYFIKDIKSFEIDSSRSVMVLIFERNP</sequence>
<evidence type="ECO:0000313" key="2">
    <source>
        <dbReference type="Proteomes" id="UP000244700"/>
    </source>
</evidence>
<name>A0A2T6VKU7_HELPX</name>
<dbReference type="EMBL" id="QBQT01000204">
    <property type="protein sequence ID" value="PUD78520.1"/>
    <property type="molecule type" value="Genomic_DNA"/>
</dbReference>
<protein>
    <submittedName>
        <fullName evidence="1">Uncharacterized protein</fullName>
    </submittedName>
</protein>
<accession>A0A2T6VKU7</accession>
<comment type="caution">
    <text evidence="1">The sequence shown here is derived from an EMBL/GenBank/DDBJ whole genome shotgun (WGS) entry which is preliminary data.</text>
</comment>
<dbReference type="AlphaFoldDB" id="A0A2T6VKU7"/>
<reference evidence="1 2" key="1">
    <citation type="submission" date="2018-01" db="EMBL/GenBank/DDBJ databases">
        <title>Helicobacter pylori genome-wide association study shows promise for predicting gastric cancer risk.</title>
        <authorList>
            <person name="Berthenet E."/>
            <person name="Yahara K."/>
            <person name="Thorell K."/>
            <person name="Pascoe B."/>
            <person name="Meric G."/>
            <person name="Mikhail J.M."/>
            <person name="Engstrand L."/>
            <person name="Enroth H."/>
            <person name="Burette A."/>
            <person name="Megraud F."/>
            <person name="Atherton J."/>
            <person name="Smith S."/>
            <person name="Wilkinson T.S."/>
            <person name="Hitchings M.D."/>
            <person name="Falush D."/>
            <person name="Sheppard S.K."/>
        </authorList>
    </citation>
    <scope>NUCLEOTIDE SEQUENCE [LARGE SCALE GENOMIC DNA]</scope>
    <source>
        <strain evidence="1 2">GIL237</strain>
    </source>
</reference>
<dbReference type="Proteomes" id="UP000244700">
    <property type="component" value="Unassembled WGS sequence"/>
</dbReference>
<evidence type="ECO:0000313" key="1">
    <source>
        <dbReference type="EMBL" id="PUD78520.1"/>
    </source>
</evidence>